<dbReference type="EMBL" id="VHLG01000001">
    <property type="protein sequence ID" value="TPW33652.1"/>
    <property type="molecule type" value="Genomic_DNA"/>
</dbReference>
<accession>A0A506UKA0</accession>
<protein>
    <submittedName>
        <fullName evidence="1">Uncharacterized protein</fullName>
    </submittedName>
</protein>
<keyword evidence="2" id="KW-1185">Reference proteome</keyword>
<evidence type="ECO:0000313" key="2">
    <source>
        <dbReference type="Proteomes" id="UP000318801"/>
    </source>
</evidence>
<gene>
    <name evidence="1" type="ORF">FJU08_01830</name>
</gene>
<organism evidence="1 2">
    <name type="scientific">Martelella alba</name>
    <dbReference type="NCBI Taxonomy" id="2590451"/>
    <lineage>
        <taxon>Bacteria</taxon>
        <taxon>Pseudomonadati</taxon>
        <taxon>Pseudomonadota</taxon>
        <taxon>Alphaproteobacteria</taxon>
        <taxon>Hyphomicrobiales</taxon>
        <taxon>Aurantimonadaceae</taxon>
        <taxon>Martelella</taxon>
    </lineage>
</organism>
<dbReference type="AlphaFoldDB" id="A0A506UKA0"/>
<reference evidence="1 2" key="1">
    <citation type="submission" date="2019-06" db="EMBL/GenBank/DDBJ databases">
        <authorList>
            <person name="Li M."/>
        </authorList>
    </citation>
    <scope>NUCLEOTIDE SEQUENCE [LARGE SCALE GENOMIC DNA]</scope>
    <source>
        <strain evidence="1 2">BGMRC2036</strain>
    </source>
</reference>
<dbReference type="OrthoDB" id="4736977at2"/>
<evidence type="ECO:0000313" key="1">
    <source>
        <dbReference type="EMBL" id="TPW33652.1"/>
    </source>
</evidence>
<name>A0A506UKA0_9HYPH</name>
<sequence>MAQSLLAADRTVTIVNNTGYEMVEFYGSNSGTDSWEEDILGKETLPHGASVDIDFDDGTGHCMFDFMAVFEDGDQVKQEGIDVCKTGTFTFE</sequence>
<comment type="caution">
    <text evidence="1">The sequence shown here is derived from an EMBL/GenBank/DDBJ whole genome shotgun (WGS) entry which is preliminary data.</text>
</comment>
<dbReference type="Proteomes" id="UP000318801">
    <property type="component" value="Unassembled WGS sequence"/>
</dbReference>
<proteinExistence type="predicted"/>